<feature type="transmembrane region" description="Helical" evidence="8">
    <location>
        <begin position="62"/>
        <end position="82"/>
    </location>
</feature>
<feature type="transmembrane region" description="Helical" evidence="8">
    <location>
        <begin position="39"/>
        <end position="56"/>
    </location>
</feature>
<sequence>MNSIVIGISGFMTAFTGCFVGMIFSILMKDRGRRFKGSFLGLLGGFTLGIVCFDLLPEAFEASSLFIAVVGLGIGLILAVILDGRLEYEDKLGTTAFFKAAIFMAIGIGIHNFPSGVALGSLFTISIMKGFRLVIALILHGIPEGLTLGIFFRECKASKYKLLFIAFITSLPMGVGAFLGGFLKSPWATSFSLAFAGALILYITLRETLPAASDTWKGRTTTIGNVLGLIAGMLMVSFFH</sequence>
<reference evidence="9 10" key="1">
    <citation type="submission" date="2018-07" db="EMBL/GenBank/DDBJ databases">
        <title>Anaerosacharophilus polymeroproducens gen. nov. sp. nov., an anaerobic bacterium isolated from salt field.</title>
        <authorList>
            <person name="Kim W."/>
            <person name="Yang S.-H."/>
            <person name="Oh J."/>
            <person name="Lee J.-H."/>
            <person name="Kwon K.K."/>
        </authorList>
    </citation>
    <scope>NUCLEOTIDE SEQUENCE [LARGE SCALE GENOMIC DNA]</scope>
    <source>
        <strain evidence="9 10">MCWD5</strain>
    </source>
</reference>
<keyword evidence="4 8" id="KW-0812">Transmembrane</keyword>
<keyword evidence="7 8" id="KW-0472">Membrane</keyword>
<dbReference type="OrthoDB" id="9787346at2"/>
<proteinExistence type="inferred from homology"/>
<comment type="caution">
    <text evidence="9">The sequence shown here is derived from an EMBL/GenBank/DDBJ whole genome shotgun (WGS) entry which is preliminary data.</text>
</comment>
<evidence type="ECO:0000256" key="7">
    <source>
        <dbReference type="ARBA" id="ARBA00023136"/>
    </source>
</evidence>
<dbReference type="InterPro" id="IPR003689">
    <property type="entry name" value="ZIP"/>
</dbReference>
<gene>
    <name evidence="9" type="ORF">DWV06_00190</name>
</gene>
<dbReference type="GO" id="GO:0005385">
    <property type="term" value="F:zinc ion transmembrane transporter activity"/>
    <property type="evidence" value="ECO:0007669"/>
    <property type="project" value="TreeGrafter"/>
</dbReference>
<comment type="subcellular location">
    <subcellularLocation>
        <location evidence="1">Cell membrane</location>
        <topology evidence="1">Multi-pass membrane protein</topology>
    </subcellularLocation>
</comment>
<name>A0A371B060_9FIRM</name>
<evidence type="ECO:0000313" key="10">
    <source>
        <dbReference type="Proteomes" id="UP000255036"/>
    </source>
</evidence>
<evidence type="ECO:0000256" key="3">
    <source>
        <dbReference type="ARBA" id="ARBA00022475"/>
    </source>
</evidence>
<comment type="similarity">
    <text evidence="2">Belongs to the ZIP transporter (TC 2.A.5) family.</text>
</comment>
<feature type="transmembrane region" description="Helical" evidence="8">
    <location>
        <begin position="6"/>
        <end position="27"/>
    </location>
</feature>
<protein>
    <recommendedName>
        <fullName evidence="11">ZIP family metal transporter</fullName>
    </recommendedName>
</protein>
<dbReference type="Pfam" id="PF02535">
    <property type="entry name" value="Zip"/>
    <property type="match status" value="1"/>
</dbReference>
<keyword evidence="6 8" id="KW-1133">Transmembrane helix</keyword>
<feature type="transmembrane region" description="Helical" evidence="8">
    <location>
        <begin position="189"/>
        <end position="209"/>
    </location>
</feature>
<evidence type="ECO:0000256" key="6">
    <source>
        <dbReference type="ARBA" id="ARBA00022989"/>
    </source>
</evidence>
<dbReference type="AlphaFoldDB" id="A0A371B060"/>
<evidence type="ECO:0000256" key="2">
    <source>
        <dbReference type="ARBA" id="ARBA00006939"/>
    </source>
</evidence>
<dbReference type="PANTHER" id="PTHR11040">
    <property type="entry name" value="ZINC/IRON TRANSPORTER"/>
    <property type="match status" value="1"/>
</dbReference>
<accession>A0A371B060</accession>
<evidence type="ECO:0000256" key="8">
    <source>
        <dbReference type="SAM" id="Phobius"/>
    </source>
</evidence>
<feature type="transmembrane region" description="Helical" evidence="8">
    <location>
        <begin position="221"/>
        <end position="239"/>
    </location>
</feature>
<keyword evidence="10" id="KW-1185">Reference proteome</keyword>
<feature type="transmembrane region" description="Helical" evidence="8">
    <location>
        <begin position="164"/>
        <end position="183"/>
    </location>
</feature>
<dbReference type="EMBL" id="QRCT01000002">
    <property type="protein sequence ID" value="RDU25258.1"/>
    <property type="molecule type" value="Genomic_DNA"/>
</dbReference>
<keyword evidence="5" id="KW-0862">Zinc</keyword>
<evidence type="ECO:0008006" key="11">
    <source>
        <dbReference type="Google" id="ProtNLM"/>
    </source>
</evidence>
<evidence type="ECO:0000256" key="1">
    <source>
        <dbReference type="ARBA" id="ARBA00004651"/>
    </source>
</evidence>
<dbReference type="PANTHER" id="PTHR11040:SF211">
    <property type="entry name" value="ZINC TRANSPORTER ZIP11"/>
    <property type="match status" value="1"/>
</dbReference>
<organism evidence="9 10">
    <name type="scientific">Anaerosacchariphilus polymeriproducens</name>
    <dbReference type="NCBI Taxonomy" id="1812858"/>
    <lineage>
        <taxon>Bacteria</taxon>
        <taxon>Bacillati</taxon>
        <taxon>Bacillota</taxon>
        <taxon>Clostridia</taxon>
        <taxon>Lachnospirales</taxon>
        <taxon>Lachnospiraceae</taxon>
        <taxon>Anaerosacchariphilus</taxon>
    </lineage>
</organism>
<dbReference type="GO" id="GO:0005886">
    <property type="term" value="C:plasma membrane"/>
    <property type="evidence" value="ECO:0007669"/>
    <property type="project" value="UniProtKB-SubCell"/>
</dbReference>
<evidence type="ECO:0000256" key="5">
    <source>
        <dbReference type="ARBA" id="ARBA00022833"/>
    </source>
</evidence>
<evidence type="ECO:0000313" key="9">
    <source>
        <dbReference type="EMBL" id="RDU25258.1"/>
    </source>
</evidence>
<dbReference type="Proteomes" id="UP000255036">
    <property type="component" value="Unassembled WGS sequence"/>
</dbReference>
<evidence type="ECO:0000256" key="4">
    <source>
        <dbReference type="ARBA" id="ARBA00022692"/>
    </source>
</evidence>
<feature type="transmembrane region" description="Helical" evidence="8">
    <location>
        <begin position="133"/>
        <end position="152"/>
    </location>
</feature>
<dbReference type="RefSeq" id="WP_115480163.1">
    <property type="nucleotide sequence ID" value="NZ_QRCT01000002.1"/>
</dbReference>
<keyword evidence="3" id="KW-1003">Cell membrane</keyword>